<name>A0ABY8EE60_9FIRM</name>
<gene>
    <name evidence="4" type="ORF">P4S50_17760</name>
</gene>
<evidence type="ECO:0000313" key="5">
    <source>
        <dbReference type="Proteomes" id="UP001222800"/>
    </source>
</evidence>
<dbReference type="InterPro" id="IPR051635">
    <property type="entry name" value="SNAT-like"/>
</dbReference>
<dbReference type="InterPro" id="IPR000182">
    <property type="entry name" value="GNAT_dom"/>
</dbReference>
<dbReference type="PROSITE" id="PS51186">
    <property type="entry name" value="GNAT"/>
    <property type="match status" value="1"/>
</dbReference>
<dbReference type="PANTHER" id="PTHR10908:SF0">
    <property type="entry name" value="SEROTONIN N-ACETYLTRANSFERASE"/>
    <property type="match status" value="1"/>
</dbReference>
<keyword evidence="2" id="KW-0012">Acyltransferase</keyword>
<dbReference type="SUPFAM" id="SSF55729">
    <property type="entry name" value="Acyl-CoA N-acyltransferases (Nat)"/>
    <property type="match status" value="1"/>
</dbReference>
<dbReference type="RefSeq" id="WP_277732158.1">
    <property type="nucleotide sequence ID" value="NZ_CP120733.1"/>
</dbReference>
<sequence>MIIRDVSIEDLDSISSIEADCFPKAEAAAKEVFKERISVFPEGFLAGEIDGKIIGFINGGLTDSNSIKDEFFESMDFHNPNGKNMVIFGLDVHPNHQKKGYATELMNQFISICRDKNISNIILTCKEHLIKYYEQFGYVNEDVSESVHGGAKWYDMTLKL</sequence>
<dbReference type="PANTHER" id="PTHR10908">
    <property type="entry name" value="SEROTONIN N-ACETYLTRANSFERASE"/>
    <property type="match status" value="1"/>
</dbReference>
<dbReference type="EMBL" id="CP120733">
    <property type="protein sequence ID" value="WFD10180.1"/>
    <property type="molecule type" value="Genomic_DNA"/>
</dbReference>
<reference evidence="4 5" key="1">
    <citation type="submission" date="2023-03" db="EMBL/GenBank/DDBJ databases">
        <title>Complete genome sequence of Tepidibacter sp. SWIR-1, isolated from a deep-sea hydrothermal vent.</title>
        <authorList>
            <person name="Li X."/>
        </authorList>
    </citation>
    <scope>NUCLEOTIDE SEQUENCE [LARGE SCALE GENOMIC DNA]</scope>
    <source>
        <strain evidence="4 5">SWIR-1</strain>
    </source>
</reference>
<evidence type="ECO:0000313" key="4">
    <source>
        <dbReference type="EMBL" id="WFD10180.1"/>
    </source>
</evidence>
<keyword evidence="1" id="KW-0808">Transferase</keyword>
<organism evidence="4 5">
    <name type="scientific">Tepidibacter hydrothermalis</name>
    <dbReference type="NCBI Taxonomy" id="3036126"/>
    <lineage>
        <taxon>Bacteria</taxon>
        <taxon>Bacillati</taxon>
        <taxon>Bacillota</taxon>
        <taxon>Clostridia</taxon>
        <taxon>Peptostreptococcales</taxon>
        <taxon>Peptostreptococcaceae</taxon>
        <taxon>Tepidibacter</taxon>
    </lineage>
</organism>
<feature type="domain" description="N-acetyltransferase" evidence="3">
    <location>
        <begin position="1"/>
        <end position="159"/>
    </location>
</feature>
<dbReference type="InterPro" id="IPR016181">
    <property type="entry name" value="Acyl_CoA_acyltransferase"/>
</dbReference>
<evidence type="ECO:0000256" key="2">
    <source>
        <dbReference type="ARBA" id="ARBA00023315"/>
    </source>
</evidence>
<dbReference type="Pfam" id="PF00583">
    <property type="entry name" value="Acetyltransf_1"/>
    <property type="match status" value="1"/>
</dbReference>
<evidence type="ECO:0000256" key="1">
    <source>
        <dbReference type="ARBA" id="ARBA00022679"/>
    </source>
</evidence>
<keyword evidence="5" id="KW-1185">Reference proteome</keyword>
<proteinExistence type="predicted"/>
<accession>A0ABY8EE60</accession>
<protein>
    <submittedName>
        <fullName evidence="4">GNAT family N-acetyltransferase</fullName>
    </submittedName>
</protein>
<dbReference type="CDD" id="cd04301">
    <property type="entry name" value="NAT_SF"/>
    <property type="match status" value="1"/>
</dbReference>
<dbReference type="Gene3D" id="3.40.630.30">
    <property type="match status" value="1"/>
</dbReference>
<dbReference type="Proteomes" id="UP001222800">
    <property type="component" value="Chromosome"/>
</dbReference>
<evidence type="ECO:0000259" key="3">
    <source>
        <dbReference type="PROSITE" id="PS51186"/>
    </source>
</evidence>